<reference evidence="4" key="1">
    <citation type="submission" date="2013-06" db="EMBL/GenBank/DDBJ databases">
        <authorList>
            <person name="Zhao Q."/>
        </authorList>
    </citation>
    <scope>NUCLEOTIDE SEQUENCE</scope>
    <source>
        <strain evidence="4">cv. W1943</strain>
    </source>
</reference>
<feature type="compositionally biased region" description="Low complexity" evidence="1">
    <location>
        <begin position="217"/>
        <end position="228"/>
    </location>
</feature>
<dbReference type="OMA" id="QQWKEFD"/>
<feature type="region of interest" description="Disordered" evidence="1">
    <location>
        <begin position="1"/>
        <end position="26"/>
    </location>
</feature>
<keyword evidence="2" id="KW-0812">Transmembrane</keyword>
<feature type="transmembrane region" description="Helical" evidence="2">
    <location>
        <begin position="347"/>
        <end position="369"/>
    </location>
</feature>
<feature type="region of interest" description="Disordered" evidence="1">
    <location>
        <begin position="212"/>
        <end position="312"/>
    </location>
</feature>
<dbReference type="Proteomes" id="UP000008022">
    <property type="component" value="Unassembled WGS sequence"/>
</dbReference>
<keyword evidence="2" id="KW-0472">Membrane</keyword>
<dbReference type="STRING" id="4529.A0A0E0P998"/>
<feature type="compositionally biased region" description="Low complexity" evidence="1">
    <location>
        <begin position="269"/>
        <end position="286"/>
    </location>
</feature>
<feature type="region of interest" description="Disordered" evidence="1">
    <location>
        <begin position="130"/>
        <end position="160"/>
    </location>
</feature>
<feature type="compositionally biased region" description="Low complexity" evidence="1">
    <location>
        <begin position="137"/>
        <end position="151"/>
    </location>
</feature>
<feature type="compositionally biased region" description="Gly residues" evidence="1">
    <location>
        <begin position="287"/>
        <end position="309"/>
    </location>
</feature>
<keyword evidence="4" id="KW-1185">Reference proteome</keyword>
<accession>A0A0E0P998</accession>
<feature type="compositionally biased region" description="Basic and acidic residues" evidence="1">
    <location>
        <begin position="11"/>
        <end position="22"/>
    </location>
</feature>
<name>A0A0E0P998_ORYRU</name>
<protein>
    <recommendedName>
        <fullName evidence="5">Late embryogenesis abundant protein LEA-2 subgroup domain-containing protein</fullName>
    </recommendedName>
</protein>
<proteinExistence type="predicted"/>
<reference evidence="3" key="2">
    <citation type="submission" date="2015-06" db="UniProtKB">
        <authorList>
            <consortium name="EnsemblPlants"/>
        </authorList>
    </citation>
    <scope>IDENTIFICATION</scope>
</reference>
<evidence type="ECO:0000256" key="2">
    <source>
        <dbReference type="SAM" id="Phobius"/>
    </source>
</evidence>
<dbReference type="AlphaFoldDB" id="A0A0E0P998"/>
<evidence type="ECO:0000313" key="3">
    <source>
        <dbReference type="EnsemblPlants" id="ORUFI04G14100.1"/>
    </source>
</evidence>
<keyword evidence="2" id="KW-1133">Transmembrane helix</keyword>
<dbReference type="eggNOG" id="ENOG502QTIT">
    <property type="taxonomic scope" value="Eukaryota"/>
</dbReference>
<dbReference type="EnsemblPlants" id="ORUFI04G14100.1">
    <property type="protein sequence ID" value="ORUFI04G14100.1"/>
    <property type="gene ID" value="ORUFI04G14100"/>
</dbReference>
<dbReference type="InterPro" id="IPR055301">
    <property type="entry name" value="Lea14-like_2"/>
</dbReference>
<feature type="compositionally biased region" description="Low complexity" evidence="1">
    <location>
        <begin position="244"/>
        <end position="262"/>
    </location>
</feature>
<dbReference type="PANTHER" id="PTHR31852">
    <property type="entry name" value="LATE EMBRYOGENESIS ABUNDANT (LEA) HYDROXYPROLINE-RICH GLYCOPROTEIN FAMILY"/>
    <property type="match status" value="1"/>
</dbReference>
<sequence length="538" mass="57778">MARSSAAGAVSEKESGNGERWSRNGVRLRRHPSMANSKWICYNVDDEGFHGRRQGCAEHVVVHSRLRRHGTRVSRWYPGLISRYKLDTQIPGTRSSLFLFPNGTVCPENFPRFGKGGHCPQLQGLRVASVVSHRQPSHQTPTRRSSSSPRPHASPPKTHRIRAKAKLSYHTVVAAHSSSSSSHCTRQRVTRTSWHARALQGGGRMHLHAKTDSEVTSSMAASSPPRAAYYVQSPSHDDGENKTAASSFHSSPAASPPRSLGNHSRESSSSRFSAAKSGSSRRTAAAGGDGGKGGVAAGRGGGGGGGGGRRSPWMKEAAIEEEGLLMEDDDADGGGGGFSSLPRRWRYALGFVGAFFALFFFFGLILWGASHNQKPVVSINSITFHNFVIQAGTDASLVPTELSTVNATVRMTFRNTGSFFGVHVTAEPLTLYYYQLLMASGNVKYFYQSRKSSRHVAVAVVGDKVPLYGGGSGLSSTPVKGAPPAPVPLQLAVRFRSRAFVLGKLVKPKFLTNVQCSVRLDVAKLGKPVSLNKACSLV</sequence>
<organism evidence="3 4">
    <name type="scientific">Oryza rufipogon</name>
    <name type="common">Brownbeard rice</name>
    <name type="synonym">Asian wild rice</name>
    <dbReference type="NCBI Taxonomy" id="4529"/>
    <lineage>
        <taxon>Eukaryota</taxon>
        <taxon>Viridiplantae</taxon>
        <taxon>Streptophyta</taxon>
        <taxon>Embryophyta</taxon>
        <taxon>Tracheophyta</taxon>
        <taxon>Spermatophyta</taxon>
        <taxon>Magnoliopsida</taxon>
        <taxon>Liliopsida</taxon>
        <taxon>Poales</taxon>
        <taxon>Poaceae</taxon>
        <taxon>BOP clade</taxon>
        <taxon>Oryzoideae</taxon>
        <taxon>Oryzeae</taxon>
        <taxon>Oryzinae</taxon>
        <taxon>Oryza</taxon>
    </lineage>
</organism>
<evidence type="ECO:0000256" key="1">
    <source>
        <dbReference type="SAM" id="MobiDB-lite"/>
    </source>
</evidence>
<evidence type="ECO:0008006" key="5">
    <source>
        <dbReference type="Google" id="ProtNLM"/>
    </source>
</evidence>
<dbReference type="Gramene" id="ORUFI04G14100.1">
    <property type="protein sequence ID" value="ORUFI04G14100.1"/>
    <property type="gene ID" value="ORUFI04G14100"/>
</dbReference>
<evidence type="ECO:0000313" key="4">
    <source>
        <dbReference type="Proteomes" id="UP000008022"/>
    </source>
</evidence>
<dbReference type="HOGENOM" id="CLU_045609_0_2_1"/>